<protein>
    <submittedName>
        <fullName evidence="2">Uncharacterized protein</fullName>
    </submittedName>
</protein>
<evidence type="ECO:0000256" key="1">
    <source>
        <dbReference type="SAM" id="MobiDB-lite"/>
    </source>
</evidence>
<sequence length="254" mass="27865">MSGETAEVGHNRRLRLPSTPFPGQTPTVSRAGSFVTPTGLLSQPSLGDDGPVSTGAFLCAGIFSVWLPPALLPFFPSSSFHGKILAFTRQIKSTVFINKSKRRPPPIYQSKSSEPTTMLPYSFPDLQTNKVVRSICVRYRIFDGRTFLLTANSDQDLRFGIATEVLTLEVAGSCSCVVGFYLSSRGVHLSDFDISLVADHQSCDNYTMLSLLFRISLILSLRSTSELILPAEELSDIEEDISEIKDAPELSSDY</sequence>
<dbReference type="AlphaFoldDB" id="A0A0V1BUJ2"/>
<name>A0A0V1BUJ2_TRISP</name>
<dbReference type="EMBL" id="JYDH01000011">
    <property type="protein sequence ID" value="KRY40656.1"/>
    <property type="molecule type" value="Genomic_DNA"/>
</dbReference>
<keyword evidence="3" id="KW-1185">Reference proteome</keyword>
<gene>
    <name evidence="2" type="ORF">T01_1567</name>
</gene>
<reference evidence="2 3" key="1">
    <citation type="submission" date="2015-01" db="EMBL/GenBank/DDBJ databases">
        <title>Evolution of Trichinella species and genotypes.</title>
        <authorList>
            <person name="Korhonen P.K."/>
            <person name="Edoardo P."/>
            <person name="Giuseppe L.R."/>
            <person name="Gasser R.B."/>
        </authorList>
    </citation>
    <scope>NUCLEOTIDE SEQUENCE [LARGE SCALE GENOMIC DNA]</scope>
    <source>
        <strain evidence="2">ISS3</strain>
    </source>
</reference>
<proteinExistence type="predicted"/>
<comment type="caution">
    <text evidence="2">The sequence shown here is derived from an EMBL/GenBank/DDBJ whole genome shotgun (WGS) entry which is preliminary data.</text>
</comment>
<evidence type="ECO:0000313" key="2">
    <source>
        <dbReference type="EMBL" id="KRY40656.1"/>
    </source>
</evidence>
<dbReference type="OrthoDB" id="10657289at2759"/>
<organism evidence="2 3">
    <name type="scientific">Trichinella spiralis</name>
    <name type="common">Trichina worm</name>
    <dbReference type="NCBI Taxonomy" id="6334"/>
    <lineage>
        <taxon>Eukaryota</taxon>
        <taxon>Metazoa</taxon>
        <taxon>Ecdysozoa</taxon>
        <taxon>Nematoda</taxon>
        <taxon>Enoplea</taxon>
        <taxon>Dorylaimia</taxon>
        <taxon>Trichinellida</taxon>
        <taxon>Trichinellidae</taxon>
        <taxon>Trichinella</taxon>
    </lineage>
</organism>
<dbReference type="Proteomes" id="UP000054776">
    <property type="component" value="Unassembled WGS sequence"/>
</dbReference>
<evidence type="ECO:0000313" key="3">
    <source>
        <dbReference type="Proteomes" id="UP000054776"/>
    </source>
</evidence>
<accession>A0A0V1BUJ2</accession>
<feature type="region of interest" description="Disordered" evidence="1">
    <location>
        <begin position="1"/>
        <end position="29"/>
    </location>
</feature>
<dbReference type="InParanoid" id="A0A0V1BUJ2"/>